<dbReference type="Proteomes" id="UP001469553">
    <property type="component" value="Unassembled WGS sequence"/>
</dbReference>
<dbReference type="EMBL" id="JAHRIP010084838">
    <property type="protein sequence ID" value="MEQ2313686.1"/>
    <property type="molecule type" value="Genomic_DNA"/>
</dbReference>
<evidence type="ECO:0000313" key="1">
    <source>
        <dbReference type="EMBL" id="MEQ2313686.1"/>
    </source>
</evidence>
<keyword evidence="2" id="KW-1185">Reference proteome</keyword>
<name>A0ABV1A618_9TELE</name>
<protein>
    <submittedName>
        <fullName evidence="1">Uncharacterized protein</fullName>
    </submittedName>
</protein>
<accession>A0ABV1A618</accession>
<evidence type="ECO:0000313" key="2">
    <source>
        <dbReference type="Proteomes" id="UP001469553"/>
    </source>
</evidence>
<comment type="caution">
    <text evidence="1">The sequence shown here is derived from an EMBL/GenBank/DDBJ whole genome shotgun (WGS) entry which is preliminary data.</text>
</comment>
<proteinExistence type="predicted"/>
<sequence>MPPSADRLYGEAVYIFPRGLAPHPQRPALMMTIVTLCWISQAALTQTPWRIYALSCTKTNNADELQVAIKTTFSSLTHQETRRLISNAPHIINAIIEYMNEGGLVA</sequence>
<reference evidence="1 2" key="1">
    <citation type="submission" date="2021-06" db="EMBL/GenBank/DDBJ databases">
        <authorList>
            <person name="Palmer J.M."/>
        </authorList>
    </citation>
    <scope>NUCLEOTIDE SEQUENCE [LARGE SCALE GENOMIC DNA]</scope>
    <source>
        <strain evidence="1 2">AS_MEX2019</strain>
        <tissue evidence="1">Muscle</tissue>
    </source>
</reference>
<organism evidence="1 2">
    <name type="scientific">Ameca splendens</name>
    <dbReference type="NCBI Taxonomy" id="208324"/>
    <lineage>
        <taxon>Eukaryota</taxon>
        <taxon>Metazoa</taxon>
        <taxon>Chordata</taxon>
        <taxon>Craniata</taxon>
        <taxon>Vertebrata</taxon>
        <taxon>Euteleostomi</taxon>
        <taxon>Actinopterygii</taxon>
        <taxon>Neopterygii</taxon>
        <taxon>Teleostei</taxon>
        <taxon>Neoteleostei</taxon>
        <taxon>Acanthomorphata</taxon>
        <taxon>Ovalentaria</taxon>
        <taxon>Atherinomorphae</taxon>
        <taxon>Cyprinodontiformes</taxon>
        <taxon>Goodeidae</taxon>
        <taxon>Ameca</taxon>
    </lineage>
</organism>
<gene>
    <name evidence="1" type="ORF">AMECASPLE_004615</name>
</gene>